<dbReference type="PROSITE" id="PS50118">
    <property type="entry name" value="HMG_BOX_2"/>
    <property type="match status" value="1"/>
</dbReference>
<dbReference type="EMBL" id="JACAZH010000002">
    <property type="protein sequence ID" value="KAF7375621.1"/>
    <property type="molecule type" value="Genomic_DNA"/>
</dbReference>
<evidence type="ECO:0000256" key="2">
    <source>
        <dbReference type="ARBA" id="ARBA00023163"/>
    </source>
</evidence>
<dbReference type="InterPro" id="IPR009071">
    <property type="entry name" value="HMG_box_dom"/>
</dbReference>
<dbReference type="GO" id="GO:0001228">
    <property type="term" value="F:DNA-binding transcription activator activity, RNA polymerase II-specific"/>
    <property type="evidence" value="ECO:0007669"/>
    <property type="project" value="TreeGrafter"/>
</dbReference>
<evidence type="ECO:0000256" key="4">
    <source>
        <dbReference type="SAM" id="MobiDB-lite"/>
    </source>
</evidence>
<dbReference type="InterPro" id="IPR036910">
    <property type="entry name" value="HMG_box_dom_sf"/>
</dbReference>
<dbReference type="GO" id="GO:0030154">
    <property type="term" value="P:cell differentiation"/>
    <property type="evidence" value="ECO:0007669"/>
    <property type="project" value="TreeGrafter"/>
</dbReference>
<dbReference type="SMART" id="SM00398">
    <property type="entry name" value="HMG"/>
    <property type="match status" value="1"/>
</dbReference>
<dbReference type="PANTHER" id="PTHR10270">
    <property type="entry name" value="SOX TRANSCRIPTION FACTOR"/>
    <property type="match status" value="1"/>
</dbReference>
<evidence type="ECO:0000259" key="5">
    <source>
        <dbReference type="PROSITE" id="PS50118"/>
    </source>
</evidence>
<keyword evidence="7" id="KW-1185">Reference proteome</keyword>
<evidence type="ECO:0000256" key="1">
    <source>
        <dbReference type="ARBA" id="ARBA00023125"/>
    </source>
</evidence>
<feature type="compositionally biased region" description="Low complexity" evidence="4">
    <location>
        <begin position="97"/>
        <end position="107"/>
    </location>
</feature>
<organism evidence="6 7">
    <name type="scientific">Mycena sanguinolenta</name>
    <dbReference type="NCBI Taxonomy" id="230812"/>
    <lineage>
        <taxon>Eukaryota</taxon>
        <taxon>Fungi</taxon>
        <taxon>Dikarya</taxon>
        <taxon>Basidiomycota</taxon>
        <taxon>Agaricomycotina</taxon>
        <taxon>Agaricomycetes</taxon>
        <taxon>Agaricomycetidae</taxon>
        <taxon>Agaricales</taxon>
        <taxon>Marasmiineae</taxon>
        <taxon>Mycenaceae</taxon>
        <taxon>Mycena</taxon>
    </lineage>
</organism>
<dbReference type="GO" id="GO:0005634">
    <property type="term" value="C:nucleus"/>
    <property type="evidence" value="ECO:0007669"/>
    <property type="project" value="UniProtKB-UniRule"/>
</dbReference>
<comment type="caution">
    <text evidence="6">The sequence shown here is derived from an EMBL/GenBank/DDBJ whole genome shotgun (WGS) entry which is preliminary data.</text>
</comment>
<dbReference type="Gene3D" id="1.10.30.10">
    <property type="entry name" value="High mobility group box domain"/>
    <property type="match status" value="1"/>
</dbReference>
<evidence type="ECO:0000313" key="6">
    <source>
        <dbReference type="EMBL" id="KAF7375621.1"/>
    </source>
</evidence>
<dbReference type="PANTHER" id="PTHR10270:SF161">
    <property type="entry name" value="SEX-DETERMINING REGION Y PROTEIN"/>
    <property type="match status" value="1"/>
</dbReference>
<reference evidence="6" key="1">
    <citation type="submission" date="2020-05" db="EMBL/GenBank/DDBJ databases">
        <title>Mycena genomes resolve the evolution of fungal bioluminescence.</title>
        <authorList>
            <person name="Tsai I.J."/>
        </authorList>
    </citation>
    <scope>NUCLEOTIDE SEQUENCE</scope>
    <source>
        <strain evidence="6">160909Yilan</strain>
    </source>
</reference>
<dbReference type="GO" id="GO:0000978">
    <property type="term" value="F:RNA polymerase II cis-regulatory region sequence-specific DNA binding"/>
    <property type="evidence" value="ECO:0007669"/>
    <property type="project" value="TreeGrafter"/>
</dbReference>
<keyword evidence="3" id="KW-0539">Nucleus</keyword>
<name>A0A8H6ZG28_9AGAR</name>
<gene>
    <name evidence="6" type="ORF">MSAN_00451000</name>
</gene>
<proteinExistence type="predicted"/>
<accession>A0A8H6ZG28</accession>
<evidence type="ECO:0000313" key="7">
    <source>
        <dbReference type="Proteomes" id="UP000623467"/>
    </source>
</evidence>
<feature type="region of interest" description="Disordered" evidence="4">
    <location>
        <begin position="32"/>
        <end position="53"/>
    </location>
</feature>
<sequence length="121" mass="13659">MSFQENIPAAIAPPRPPNAFFCFRSRFIREKKAAAQPETEPQGSKIKGSRMPDLSREAALRWNTMLPEERRPFFEMATRLRNEHKVLYPNYKFAPGKKAAATASKSTVPGARAPSSSRSHR</sequence>
<protein>
    <submittedName>
        <fullName evidence="6">HMG box domain-containing protein</fullName>
    </submittedName>
</protein>
<feature type="DNA-binding region" description="HMG box" evidence="3">
    <location>
        <begin position="13"/>
        <end position="92"/>
    </location>
</feature>
<dbReference type="OrthoDB" id="6247875at2759"/>
<feature type="domain" description="HMG box" evidence="5">
    <location>
        <begin position="13"/>
        <end position="92"/>
    </location>
</feature>
<dbReference type="AlphaFoldDB" id="A0A8H6ZG28"/>
<dbReference type="Proteomes" id="UP000623467">
    <property type="component" value="Unassembled WGS sequence"/>
</dbReference>
<dbReference type="Pfam" id="PF00505">
    <property type="entry name" value="HMG_box"/>
    <property type="match status" value="1"/>
</dbReference>
<dbReference type="InterPro" id="IPR050140">
    <property type="entry name" value="SRY-related_HMG-box_TF-like"/>
</dbReference>
<keyword evidence="2" id="KW-0804">Transcription</keyword>
<keyword evidence="1 3" id="KW-0238">DNA-binding</keyword>
<evidence type="ECO:0000256" key="3">
    <source>
        <dbReference type="PROSITE-ProRule" id="PRU00267"/>
    </source>
</evidence>
<dbReference type="SUPFAM" id="SSF47095">
    <property type="entry name" value="HMG-box"/>
    <property type="match status" value="1"/>
</dbReference>
<feature type="region of interest" description="Disordered" evidence="4">
    <location>
        <begin position="96"/>
        <end position="121"/>
    </location>
</feature>